<sequence>MCRYSNSRNNVFETLFNSPNPPRPDSSRRQWRVTPLRDLLPLRLPPPAACTVHCLNHPPPDLPPNLQSEMNLNYSGEKFQRDLRSPPATAPLHLTADECACDERGAWKTNRRIVRNWIRRHG</sequence>
<keyword evidence="2" id="KW-1185">Reference proteome</keyword>
<comment type="caution">
    <text evidence="1">The sequence shown here is derived from an EMBL/GenBank/DDBJ whole genome shotgun (WGS) entry which is preliminary data.</text>
</comment>
<evidence type="ECO:0000313" key="2">
    <source>
        <dbReference type="Proteomes" id="UP000325081"/>
    </source>
</evidence>
<dbReference type="AlphaFoldDB" id="A0A5A7QKM8"/>
<dbReference type="Proteomes" id="UP000325081">
    <property type="component" value="Unassembled WGS sequence"/>
</dbReference>
<protein>
    <submittedName>
        <fullName evidence="1">Uncharacterized protein</fullName>
    </submittedName>
</protein>
<dbReference type="EMBL" id="BKCP01007404">
    <property type="protein sequence ID" value="GER45923.1"/>
    <property type="molecule type" value="Genomic_DNA"/>
</dbReference>
<gene>
    <name evidence="1" type="ORF">STAS_22922</name>
</gene>
<reference evidence="2" key="1">
    <citation type="journal article" date="2019" name="Curr. Biol.">
        <title>Genome Sequence of Striga asiatica Provides Insight into the Evolution of Plant Parasitism.</title>
        <authorList>
            <person name="Yoshida S."/>
            <person name="Kim S."/>
            <person name="Wafula E.K."/>
            <person name="Tanskanen J."/>
            <person name="Kim Y.M."/>
            <person name="Honaas L."/>
            <person name="Yang Z."/>
            <person name="Spallek T."/>
            <person name="Conn C.E."/>
            <person name="Ichihashi Y."/>
            <person name="Cheong K."/>
            <person name="Cui S."/>
            <person name="Der J.P."/>
            <person name="Gundlach H."/>
            <person name="Jiao Y."/>
            <person name="Hori C."/>
            <person name="Ishida J.K."/>
            <person name="Kasahara H."/>
            <person name="Kiba T."/>
            <person name="Kim M.S."/>
            <person name="Koo N."/>
            <person name="Laohavisit A."/>
            <person name="Lee Y.H."/>
            <person name="Lumba S."/>
            <person name="McCourt P."/>
            <person name="Mortimer J.C."/>
            <person name="Mutuku J.M."/>
            <person name="Nomura T."/>
            <person name="Sasaki-Sekimoto Y."/>
            <person name="Seto Y."/>
            <person name="Wang Y."/>
            <person name="Wakatake T."/>
            <person name="Sakakibara H."/>
            <person name="Demura T."/>
            <person name="Yamaguchi S."/>
            <person name="Yoneyama K."/>
            <person name="Manabe R.I."/>
            <person name="Nelson D.C."/>
            <person name="Schulman A.H."/>
            <person name="Timko M.P."/>
            <person name="dePamphilis C.W."/>
            <person name="Choi D."/>
            <person name="Shirasu K."/>
        </authorList>
    </citation>
    <scope>NUCLEOTIDE SEQUENCE [LARGE SCALE GENOMIC DNA]</scope>
    <source>
        <strain evidence="2">cv. UVA1</strain>
    </source>
</reference>
<proteinExistence type="predicted"/>
<accession>A0A5A7QKM8</accession>
<evidence type="ECO:0000313" key="1">
    <source>
        <dbReference type="EMBL" id="GER45923.1"/>
    </source>
</evidence>
<name>A0A5A7QKM8_STRAF</name>
<organism evidence="1 2">
    <name type="scientific">Striga asiatica</name>
    <name type="common">Asiatic witchweed</name>
    <name type="synonym">Buchnera asiatica</name>
    <dbReference type="NCBI Taxonomy" id="4170"/>
    <lineage>
        <taxon>Eukaryota</taxon>
        <taxon>Viridiplantae</taxon>
        <taxon>Streptophyta</taxon>
        <taxon>Embryophyta</taxon>
        <taxon>Tracheophyta</taxon>
        <taxon>Spermatophyta</taxon>
        <taxon>Magnoliopsida</taxon>
        <taxon>eudicotyledons</taxon>
        <taxon>Gunneridae</taxon>
        <taxon>Pentapetalae</taxon>
        <taxon>asterids</taxon>
        <taxon>lamiids</taxon>
        <taxon>Lamiales</taxon>
        <taxon>Orobanchaceae</taxon>
        <taxon>Buchnereae</taxon>
        <taxon>Striga</taxon>
    </lineage>
</organism>